<dbReference type="GO" id="GO:0005765">
    <property type="term" value="C:lysosomal membrane"/>
    <property type="evidence" value="ECO:0007669"/>
    <property type="project" value="TreeGrafter"/>
</dbReference>
<dbReference type="GO" id="GO:0032266">
    <property type="term" value="F:phosphatidylinositol-3-phosphate binding"/>
    <property type="evidence" value="ECO:0007669"/>
    <property type="project" value="InterPro"/>
</dbReference>
<dbReference type="GeneID" id="103516870"/>
<dbReference type="GO" id="GO:0000281">
    <property type="term" value="P:mitotic cytokinesis"/>
    <property type="evidence" value="ECO:0007669"/>
    <property type="project" value="InterPro"/>
</dbReference>
<protein>
    <submittedName>
        <fullName evidence="3">Uncharacterized protein LOC103516870</fullName>
    </submittedName>
</protein>
<proteinExistence type="predicted"/>
<dbReference type="KEGG" id="dci:103516870"/>
<reference evidence="3" key="1">
    <citation type="submission" date="2025-08" db="UniProtKB">
        <authorList>
            <consortium name="RefSeq"/>
        </authorList>
    </citation>
    <scope>IDENTIFICATION</scope>
</reference>
<evidence type="ECO:0000313" key="3">
    <source>
        <dbReference type="RefSeq" id="XP_008480079.2"/>
    </source>
</evidence>
<evidence type="ECO:0000256" key="1">
    <source>
        <dbReference type="SAM" id="MobiDB-lite"/>
    </source>
</evidence>
<organism evidence="2 3">
    <name type="scientific">Diaphorina citri</name>
    <name type="common">Asian citrus psyllid</name>
    <dbReference type="NCBI Taxonomy" id="121845"/>
    <lineage>
        <taxon>Eukaryota</taxon>
        <taxon>Metazoa</taxon>
        <taxon>Ecdysozoa</taxon>
        <taxon>Arthropoda</taxon>
        <taxon>Hexapoda</taxon>
        <taxon>Insecta</taxon>
        <taxon>Pterygota</taxon>
        <taxon>Neoptera</taxon>
        <taxon>Paraneoptera</taxon>
        <taxon>Hemiptera</taxon>
        <taxon>Sternorrhyncha</taxon>
        <taxon>Psylloidea</taxon>
        <taxon>Psyllidae</taxon>
        <taxon>Diaphorininae</taxon>
        <taxon>Diaphorina</taxon>
    </lineage>
</organism>
<dbReference type="RefSeq" id="XP_008480079.2">
    <property type="nucleotide sequence ID" value="XM_008481857.2"/>
</dbReference>
<name>A0A1S3DE72_DIACI</name>
<accession>A0A1S3DE72</accession>
<dbReference type="GO" id="GO:0032465">
    <property type="term" value="P:regulation of cytokinesis"/>
    <property type="evidence" value="ECO:0007669"/>
    <property type="project" value="TreeGrafter"/>
</dbReference>
<keyword evidence="2" id="KW-1185">Reference proteome</keyword>
<evidence type="ECO:0000313" key="2">
    <source>
        <dbReference type="Proteomes" id="UP000079169"/>
    </source>
</evidence>
<feature type="region of interest" description="Disordered" evidence="1">
    <location>
        <begin position="226"/>
        <end position="249"/>
    </location>
</feature>
<dbReference type="GO" id="GO:0005813">
    <property type="term" value="C:centrosome"/>
    <property type="evidence" value="ECO:0007669"/>
    <property type="project" value="TreeGrafter"/>
</dbReference>
<dbReference type="AlphaFoldDB" id="A0A1S3DE72"/>
<dbReference type="InterPro" id="IPR028730">
    <property type="entry name" value="ZFYVE26"/>
</dbReference>
<dbReference type="GO" id="GO:0030496">
    <property type="term" value="C:midbody"/>
    <property type="evidence" value="ECO:0007669"/>
    <property type="project" value="TreeGrafter"/>
</dbReference>
<dbReference type="PANTHER" id="PTHR46591">
    <property type="entry name" value="ZINC FINGER FYVE DOMAIN-CONTAINING PROTEIN 26"/>
    <property type="match status" value="1"/>
</dbReference>
<dbReference type="PaxDb" id="121845-A0A1S3DE72"/>
<sequence>MTGEQLRQALDYVLEKQVAPDMFVEHVFFRCLKLGMTDILYSLMEQSDPSLLLWKVYLRAVCSHCERNCLLNVLYAIQLRTRDHVRGAITCVMFYLEDVHSYVQLSEKKYHLTNAGGHLNDYRAEKMSGFHTEKLYRHLISHPYLLIEQLILLTRLSLLEKILVHIKPYLIPADTVPDNIPAGRLLQSEIDALLRTYATKALDFRICDVTGSGSSSMSSSRTVLRNDKYSFSPPRTPPSKDQWIPNDGT</sequence>
<dbReference type="STRING" id="121845.A0A1S3DE72"/>
<gene>
    <name evidence="3" type="primary">LOC103516870</name>
</gene>
<dbReference type="PANTHER" id="PTHR46591:SF1">
    <property type="entry name" value="ZINC FINGER FYVE DOMAIN-CONTAINING PROTEIN 26"/>
    <property type="match status" value="1"/>
</dbReference>
<dbReference type="Proteomes" id="UP000079169">
    <property type="component" value="Unplaced"/>
</dbReference>
<dbReference type="GO" id="GO:0000724">
    <property type="term" value="P:double-strand break repair via homologous recombination"/>
    <property type="evidence" value="ECO:0007669"/>
    <property type="project" value="InterPro"/>
</dbReference>